<keyword evidence="2" id="KW-1185">Reference proteome</keyword>
<evidence type="ECO:0000313" key="1">
    <source>
        <dbReference type="EMBL" id="RIA82091.1"/>
    </source>
</evidence>
<evidence type="ECO:0000313" key="2">
    <source>
        <dbReference type="Proteomes" id="UP000265703"/>
    </source>
</evidence>
<dbReference type="AlphaFoldDB" id="A0A397SH41"/>
<evidence type="ECO:0008006" key="3">
    <source>
        <dbReference type="Google" id="ProtNLM"/>
    </source>
</evidence>
<sequence>MRKLSLNDACIVAKEHGGICPSTEYKNNRTPLMWHCSKNHVWNAPLSRIKNLGQWCSGQCLSEKYINHRLPLLWHCIKGHLWYASLSNVKYHGKWCPYRAGNACLTLEDAKQIALSRNGKYLSTAYSNSKTPMTWKCHQGHIWNSPFHNIKNSSSWCPYCAGIAKLTLEDAKQIALSRDGECLSTEYKNIDEPLTWHCQFNHQWQNTLYYIKNKGQWCPFCIGRYQSIEDMRKLAQEVGCPYCAGSMKLTLEDAKQIALSRHGQCLSTKYKNNQLSLLWCCKEGHLWQASLGNVKSGTWCPYCSKYKRERLCREIMSKYLGPPSKIRRLDFLKTLDHPTGLELDIYYPQYGFATERDQLKKELCEENLIALRYVWYFEDPYIVIPEHLRELGLIE</sequence>
<reference evidence="1 2" key="1">
    <citation type="submission" date="2018-06" db="EMBL/GenBank/DDBJ databases">
        <title>Comparative genomics reveals the genomic features of Rhizophagus irregularis, R. cerebriforme, R. diaphanum and Gigaspora rosea, and their symbiotic lifestyle signature.</title>
        <authorList>
            <person name="Morin E."/>
            <person name="San Clemente H."/>
            <person name="Chen E.C.H."/>
            <person name="De La Providencia I."/>
            <person name="Hainaut M."/>
            <person name="Kuo A."/>
            <person name="Kohler A."/>
            <person name="Murat C."/>
            <person name="Tang N."/>
            <person name="Roy S."/>
            <person name="Loubradou J."/>
            <person name="Henrissat B."/>
            <person name="Grigoriev I.V."/>
            <person name="Corradi N."/>
            <person name="Roux C."/>
            <person name="Martin F.M."/>
        </authorList>
    </citation>
    <scope>NUCLEOTIDE SEQUENCE [LARGE SCALE GENOMIC DNA]</scope>
    <source>
        <strain evidence="1 2">DAOM 227022</strain>
    </source>
</reference>
<organism evidence="1 2">
    <name type="scientific">Glomus cerebriforme</name>
    <dbReference type="NCBI Taxonomy" id="658196"/>
    <lineage>
        <taxon>Eukaryota</taxon>
        <taxon>Fungi</taxon>
        <taxon>Fungi incertae sedis</taxon>
        <taxon>Mucoromycota</taxon>
        <taxon>Glomeromycotina</taxon>
        <taxon>Glomeromycetes</taxon>
        <taxon>Glomerales</taxon>
        <taxon>Glomeraceae</taxon>
        <taxon>Glomus</taxon>
    </lineage>
</organism>
<dbReference type="OrthoDB" id="2419021at2759"/>
<protein>
    <recommendedName>
        <fullName evidence="3">Zinc-ribbon domain-containing protein</fullName>
    </recommendedName>
</protein>
<name>A0A397SH41_9GLOM</name>
<proteinExistence type="predicted"/>
<dbReference type="EMBL" id="QKYT01000706">
    <property type="protein sequence ID" value="RIA82091.1"/>
    <property type="molecule type" value="Genomic_DNA"/>
</dbReference>
<gene>
    <name evidence="1" type="ORF">C1645_835906</name>
</gene>
<accession>A0A397SH41</accession>
<dbReference type="Proteomes" id="UP000265703">
    <property type="component" value="Unassembled WGS sequence"/>
</dbReference>
<comment type="caution">
    <text evidence="1">The sequence shown here is derived from an EMBL/GenBank/DDBJ whole genome shotgun (WGS) entry which is preliminary data.</text>
</comment>